<keyword evidence="3" id="KW-1185">Reference proteome</keyword>
<accession>A0A4Q7M475</accession>
<comment type="caution">
    <text evidence="2">The sequence shown here is derived from an EMBL/GenBank/DDBJ whole genome shotgun (WGS) entry which is preliminary data.</text>
</comment>
<keyword evidence="1" id="KW-0472">Membrane</keyword>
<evidence type="ECO:0000313" key="2">
    <source>
        <dbReference type="EMBL" id="RZS61707.1"/>
    </source>
</evidence>
<name>A0A4Q7M475_9MICO</name>
<dbReference type="AlphaFoldDB" id="A0A4Q7M475"/>
<proteinExistence type="predicted"/>
<keyword evidence="1" id="KW-1133">Transmembrane helix</keyword>
<feature type="transmembrane region" description="Helical" evidence="1">
    <location>
        <begin position="223"/>
        <end position="243"/>
    </location>
</feature>
<feature type="transmembrane region" description="Helical" evidence="1">
    <location>
        <begin position="123"/>
        <end position="144"/>
    </location>
</feature>
<feature type="transmembrane region" description="Helical" evidence="1">
    <location>
        <begin position="294"/>
        <end position="318"/>
    </location>
</feature>
<dbReference type="InterPro" id="IPR047928">
    <property type="entry name" value="Perm_prefix_1"/>
</dbReference>
<evidence type="ECO:0000313" key="3">
    <source>
        <dbReference type="Proteomes" id="UP000293852"/>
    </source>
</evidence>
<gene>
    <name evidence="2" type="ORF">EV386_2018</name>
</gene>
<protein>
    <submittedName>
        <fullName evidence="2">Uncharacterized protein</fullName>
    </submittedName>
</protein>
<evidence type="ECO:0000256" key="1">
    <source>
        <dbReference type="SAM" id="Phobius"/>
    </source>
</evidence>
<reference evidence="2 3" key="1">
    <citation type="submission" date="2019-02" db="EMBL/GenBank/DDBJ databases">
        <title>Sequencing the genomes of 1000 actinobacteria strains.</title>
        <authorList>
            <person name="Klenk H.-P."/>
        </authorList>
    </citation>
    <scope>NUCLEOTIDE SEQUENCE [LARGE SCALE GENOMIC DNA]</scope>
    <source>
        <strain evidence="2 3">DSM 16932</strain>
    </source>
</reference>
<feature type="transmembrane region" description="Helical" evidence="1">
    <location>
        <begin position="184"/>
        <end position="203"/>
    </location>
</feature>
<dbReference type="EMBL" id="SGWX01000001">
    <property type="protein sequence ID" value="RZS61707.1"/>
    <property type="molecule type" value="Genomic_DNA"/>
</dbReference>
<organism evidence="2 3">
    <name type="scientific">Xylanimonas ulmi</name>
    <dbReference type="NCBI Taxonomy" id="228973"/>
    <lineage>
        <taxon>Bacteria</taxon>
        <taxon>Bacillati</taxon>
        <taxon>Actinomycetota</taxon>
        <taxon>Actinomycetes</taxon>
        <taxon>Micrococcales</taxon>
        <taxon>Promicromonosporaceae</taxon>
        <taxon>Xylanimonas</taxon>
    </lineage>
</organism>
<sequence>MTDRDDLTARYLEAAVAQVPPDQRDGLRRELTERIADTVDARRAAGAEPAAAEYATLAELGHPDRLAAEYLDRPLWLIGPRYYLLWRRLVRLVAPIAAAAGAVGAAIGAVAEGRTAAAVLGEAIGSGVEVAAFTAVGITAVLAVMERKVPAEDLDPSGGWRPERLPALTAPGARRARRTSIGDAVWLVLLGAFVLVAPGLPLVWRASEQVDVLNADTWAWLRWALVAIIAAELALTVVALARARWSWWQAGARAALDAATIAVVVPPLAAGRVLRPEAIVELGWSDGPELLGPGGVLTTVVVLAVVIACVADAVTGFVQAAREPR</sequence>
<dbReference type="NCBIfam" id="NF038403">
    <property type="entry name" value="perm_prefix_1"/>
    <property type="match status" value="1"/>
</dbReference>
<dbReference type="OrthoDB" id="3171769at2"/>
<keyword evidence="1" id="KW-0812">Transmembrane</keyword>
<dbReference type="RefSeq" id="WP_130414611.1">
    <property type="nucleotide sequence ID" value="NZ_SGWX01000001.1"/>
</dbReference>
<feature type="transmembrane region" description="Helical" evidence="1">
    <location>
        <begin position="89"/>
        <end position="111"/>
    </location>
</feature>
<feature type="transmembrane region" description="Helical" evidence="1">
    <location>
        <begin position="255"/>
        <end position="274"/>
    </location>
</feature>
<dbReference type="Proteomes" id="UP000293852">
    <property type="component" value="Unassembled WGS sequence"/>
</dbReference>